<name>A0A923HCT1_9BURK</name>
<evidence type="ECO:0000313" key="2">
    <source>
        <dbReference type="EMBL" id="MBC3861354.1"/>
    </source>
</evidence>
<dbReference type="AlphaFoldDB" id="A0A923HCT1"/>
<comment type="caution">
    <text evidence="2">The sequence shown here is derived from an EMBL/GenBank/DDBJ whole genome shotgun (WGS) entry which is preliminary data.</text>
</comment>
<keyword evidence="1" id="KW-0732">Signal</keyword>
<dbReference type="EMBL" id="JACOFV010000003">
    <property type="protein sequence ID" value="MBC3861354.1"/>
    <property type="molecule type" value="Genomic_DNA"/>
</dbReference>
<gene>
    <name evidence="2" type="ORF">H8K32_04520</name>
</gene>
<proteinExistence type="predicted"/>
<accession>A0A923HCT1</accession>
<evidence type="ECO:0000256" key="1">
    <source>
        <dbReference type="SAM" id="SignalP"/>
    </source>
</evidence>
<evidence type="ECO:0000313" key="3">
    <source>
        <dbReference type="Proteomes" id="UP000634011"/>
    </source>
</evidence>
<dbReference type="RefSeq" id="WP_186911289.1">
    <property type="nucleotide sequence ID" value="NZ_JACOFV010000003.1"/>
</dbReference>
<dbReference type="Proteomes" id="UP000634011">
    <property type="component" value="Unassembled WGS sequence"/>
</dbReference>
<evidence type="ECO:0008006" key="4">
    <source>
        <dbReference type="Google" id="ProtNLM"/>
    </source>
</evidence>
<dbReference type="Gene3D" id="2.60.120.260">
    <property type="entry name" value="Galactose-binding domain-like"/>
    <property type="match status" value="1"/>
</dbReference>
<keyword evidence="3" id="KW-1185">Reference proteome</keyword>
<feature type="chain" id="PRO_5036973708" description="CBM-cenC domain-containing protein" evidence="1">
    <location>
        <begin position="23"/>
        <end position="203"/>
    </location>
</feature>
<protein>
    <recommendedName>
        <fullName evidence="4">CBM-cenC domain-containing protein</fullName>
    </recommendedName>
</protein>
<reference evidence="2" key="1">
    <citation type="submission" date="2020-08" db="EMBL/GenBank/DDBJ databases">
        <title>Novel species isolated from subtropical streams in China.</title>
        <authorList>
            <person name="Lu H."/>
        </authorList>
    </citation>
    <scope>NUCLEOTIDE SEQUENCE</scope>
    <source>
        <strain evidence="2">KACC 12607</strain>
    </source>
</reference>
<feature type="signal peptide" evidence="1">
    <location>
        <begin position="1"/>
        <end position="22"/>
    </location>
</feature>
<sequence length="203" mass="22594">MKYSKIILIALLTAIGMNFSLAQGMTPGVPAGWTFNDVAQEKYQIGVDTTIGSKEHPVLYIGAKQAKENDFASLTQVIESGAFSGKVVELTVSAKFIGDSKNSEFWIRCHKSEKSKKWNAIASSFGKEMQDWSKVSMDMKLPADGCQLEIGIGVRGQGQLWIRDIRFNTATIDQKTLERKPLAERVKLAEPQAEFKNLNFSER</sequence>
<organism evidence="2 3">
    <name type="scientific">Undibacterium jejuense</name>
    <dbReference type="NCBI Taxonomy" id="1344949"/>
    <lineage>
        <taxon>Bacteria</taxon>
        <taxon>Pseudomonadati</taxon>
        <taxon>Pseudomonadota</taxon>
        <taxon>Betaproteobacteria</taxon>
        <taxon>Burkholderiales</taxon>
        <taxon>Oxalobacteraceae</taxon>
        <taxon>Undibacterium</taxon>
    </lineage>
</organism>